<dbReference type="HOGENOM" id="CLU_285456_0_0_1"/>
<evidence type="ECO:0000313" key="2">
    <source>
        <dbReference type="Proteomes" id="UP000027265"/>
    </source>
</evidence>
<organism evidence="1 2">
    <name type="scientific">Jaapia argillacea MUCL 33604</name>
    <dbReference type="NCBI Taxonomy" id="933084"/>
    <lineage>
        <taxon>Eukaryota</taxon>
        <taxon>Fungi</taxon>
        <taxon>Dikarya</taxon>
        <taxon>Basidiomycota</taxon>
        <taxon>Agaricomycotina</taxon>
        <taxon>Agaricomycetes</taxon>
        <taxon>Agaricomycetidae</taxon>
        <taxon>Jaapiales</taxon>
        <taxon>Jaapiaceae</taxon>
        <taxon>Jaapia</taxon>
    </lineage>
</organism>
<dbReference type="SUPFAM" id="SSF52047">
    <property type="entry name" value="RNI-like"/>
    <property type="match status" value="2"/>
</dbReference>
<proteinExistence type="predicted"/>
<evidence type="ECO:0000313" key="1">
    <source>
        <dbReference type="EMBL" id="KDQ56009.1"/>
    </source>
</evidence>
<dbReference type="Gene3D" id="3.80.10.10">
    <property type="entry name" value="Ribonuclease Inhibitor"/>
    <property type="match status" value="2"/>
</dbReference>
<dbReference type="InterPro" id="IPR032675">
    <property type="entry name" value="LRR_dom_sf"/>
</dbReference>
<dbReference type="InParanoid" id="A0A067PMK3"/>
<dbReference type="AlphaFoldDB" id="A0A067PMK3"/>
<protein>
    <submittedName>
        <fullName evidence="1">Uncharacterized protein</fullName>
    </submittedName>
</protein>
<sequence length="1085" mass="122155">MHDSSYTELSEDIAVRTREVEKLRTLLDDAEAALKEKRIERASYAPVNHIPVDVLKMILEAGHIEAHPSSEEDWSFTFRNTFSLVSSRFRMAAVQTPFVWSNIYLHFGARDQGECTRTPMEYLLICIRRSCDYPLQVFFEIWCRRWDCQCHFIPIVMSLRQEFRRSRTFRVVVHGEGTVGNLRDMTGSLLDELYLDCDEYKPPSDGTRPFALRAPRVSRLKVFPDLPSRSSIPGPPTLQDMTSLILTESSEVICYRRIHQNLRITGSLSALDLAYSCVVREIFASNQTISLPSLRSLKIEGDGNVFIHLIDAPSLATLYVTHPSVPLAQIVDRIGEAGNFPALRSFHVSECDGSSEILDPGRFMQSTPLLERLDLSWYDTYPPPFANSLLQNLLGPLRHGNGSVPWPKLRCLTLPESFTGLEDFLVSRAEAGNPLIELRLQNAMFVGDGSGKDMVEWVQRLRAPRSSRSPKAVVYDYNFSHKSKISNHASRERGGCKCDGTRQTRAVTCVTVLSVQPSNHTTSSSPPIEPNKDYLGSEGASDIRAPEGIHWQSIRCDSSESLEISQLHARTMETTGRDQDALKSLLRRQLYAKLCEEVVVRECEVEKLRALLRDAEAILNTRHVERAPHAPVYRLPVEVLSRILEAGCAKLCSDRDEDWTLDFRSSFSMVSRRFRDVCYQTSIVWSSIYLHFGTRSHGRGTPSLAPYLRNLLARSGNRVLRIVLRSSCRCQQCITEMEITGSALSGVTQRLRSLRVMVHDRGSSKILAGFGGMAGPMLERLRIEISEECGLRDLELAPIFSGGVPRLAKVKITPNLLDRSSIKFALPILQGIDKLVILEFLGLFYSVYCSQLGMLTSLTRLDLTHCSIFPDTMPWCHVSLPSLRSMSVGRAGDIAVYLIAAPSLTSFFVNHPEAPLKKIIYRIVEANRFPALQFLEVLHHQWLSEESELCLQFVQSTPLLEGMTLCGSQDSSLVKDIFQTLQVSSDLWPKLWLLRISGFFHGLEHFITSRAELGSPILDLRTICGGYFRGVNTTEMVEWVIEIFIFGRLLLLGYWGSSEATCTIRGHPSSFKIPSHQNSTPISSV</sequence>
<dbReference type="EMBL" id="KL197723">
    <property type="protein sequence ID" value="KDQ56009.1"/>
    <property type="molecule type" value="Genomic_DNA"/>
</dbReference>
<dbReference type="Proteomes" id="UP000027265">
    <property type="component" value="Unassembled WGS sequence"/>
</dbReference>
<reference evidence="2" key="1">
    <citation type="journal article" date="2014" name="Proc. Natl. Acad. Sci. U.S.A.">
        <title>Extensive sampling of basidiomycete genomes demonstrates inadequacy of the white-rot/brown-rot paradigm for wood decay fungi.</title>
        <authorList>
            <person name="Riley R."/>
            <person name="Salamov A.A."/>
            <person name="Brown D.W."/>
            <person name="Nagy L.G."/>
            <person name="Floudas D."/>
            <person name="Held B.W."/>
            <person name="Levasseur A."/>
            <person name="Lombard V."/>
            <person name="Morin E."/>
            <person name="Otillar R."/>
            <person name="Lindquist E.A."/>
            <person name="Sun H."/>
            <person name="LaButti K.M."/>
            <person name="Schmutz J."/>
            <person name="Jabbour D."/>
            <person name="Luo H."/>
            <person name="Baker S.E."/>
            <person name="Pisabarro A.G."/>
            <person name="Walton J.D."/>
            <person name="Blanchette R.A."/>
            <person name="Henrissat B."/>
            <person name="Martin F."/>
            <person name="Cullen D."/>
            <person name="Hibbett D.S."/>
            <person name="Grigoriev I.V."/>
        </authorList>
    </citation>
    <scope>NUCLEOTIDE SEQUENCE [LARGE SCALE GENOMIC DNA]</scope>
    <source>
        <strain evidence="2">MUCL 33604</strain>
    </source>
</reference>
<accession>A0A067PMK3</accession>
<gene>
    <name evidence="1" type="ORF">JAAARDRAFT_690956</name>
</gene>
<keyword evidence="2" id="KW-1185">Reference proteome</keyword>
<name>A0A067PMK3_9AGAM</name>